<feature type="transmembrane region" description="Helical" evidence="10">
    <location>
        <begin position="421"/>
        <end position="439"/>
    </location>
</feature>
<evidence type="ECO:0000256" key="4">
    <source>
        <dbReference type="ARBA" id="ARBA00022475"/>
    </source>
</evidence>
<feature type="transmembrane region" description="Helical" evidence="10">
    <location>
        <begin position="451"/>
        <end position="472"/>
    </location>
</feature>
<accession>A0A376B8F9</accession>
<feature type="transmembrane region" description="Helical" evidence="10">
    <location>
        <begin position="208"/>
        <end position="228"/>
    </location>
</feature>
<feature type="transmembrane region" description="Helical" evidence="10">
    <location>
        <begin position="493"/>
        <end position="516"/>
    </location>
</feature>
<dbReference type="GO" id="GO:0005886">
    <property type="term" value="C:plasma membrane"/>
    <property type="evidence" value="ECO:0007669"/>
    <property type="project" value="UniProtKB-SubCell"/>
</dbReference>
<dbReference type="NCBIfam" id="TIGR00913">
    <property type="entry name" value="2A0310"/>
    <property type="match status" value="1"/>
</dbReference>
<name>A0A376B8F9_9ASCO</name>
<organism evidence="12 13">
    <name type="scientific">Saccharomycodes ludwigii</name>
    <dbReference type="NCBI Taxonomy" id="36035"/>
    <lineage>
        <taxon>Eukaryota</taxon>
        <taxon>Fungi</taxon>
        <taxon>Dikarya</taxon>
        <taxon>Ascomycota</taxon>
        <taxon>Saccharomycotina</taxon>
        <taxon>Saccharomycetes</taxon>
        <taxon>Saccharomycodales</taxon>
        <taxon>Saccharomycodaceae</taxon>
        <taxon>Saccharomycodes</taxon>
    </lineage>
</organism>
<evidence type="ECO:0000256" key="10">
    <source>
        <dbReference type="SAM" id="Phobius"/>
    </source>
</evidence>
<dbReference type="InterPro" id="IPR050524">
    <property type="entry name" value="APC_YAT"/>
</dbReference>
<evidence type="ECO:0000256" key="3">
    <source>
        <dbReference type="ARBA" id="ARBA00022448"/>
    </source>
</evidence>
<dbReference type="InterPro" id="IPR004841">
    <property type="entry name" value="AA-permease/SLC12A_dom"/>
</dbReference>
<evidence type="ECO:0000313" key="13">
    <source>
        <dbReference type="Proteomes" id="UP000262825"/>
    </source>
</evidence>
<dbReference type="EMBL" id="UFAJ01000514">
    <property type="protein sequence ID" value="SSD60958.1"/>
    <property type="molecule type" value="Genomic_DNA"/>
</dbReference>
<keyword evidence="3" id="KW-0813">Transport</keyword>
<dbReference type="FunFam" id="1.20.1740.10:FF:000017">
    <property type="entry name" value="Amino acid permease"/>
    <property type="match status" value="1"/>
</dbReference>
<evidence type="ECO:0000256" key="9">
    <source>
        <dbReference type="SAM" id="MobiDB-lite"/>
    </source>
</evidence>
<evidence type="ECO:0000256" key="5">
    <source>
        <dbReference type="ARBA" id="ARBA00022692"/>
    </source>
</evidence>
<proteinExistence type="inferred from homology"/>
<dbReference type="Gene3D" id="1.20.1740.10">
    <property type="entry name" value="Amino acid/polyamine transporter I"/>
    <property type="match status" value="1"/>
</dbReference>
<feature type="transmembrane region" description="Helical" evidence="10">
    <location>
        <begin position="176"/>
        <end position="196"/>
    </location>
</feature>
<dbReference type="Pfam" id="PF00324">
    <property type="entry name" value="AA_permease"/>
    <property type="match status" value="1"/>
</dbReference>
<keyword evidence="7 10" id="KW-1133">Transmembrane helix</keyword>
<feature type="transmembrane region" description="Helical" evidence="10">
    <location>
        <begin position="92"/>
        <end position="112"/>
    </location>
</feature>
<feature type="transmembrane region" description="Helical" evidence="10">
    <location>
        <begin position="240"/>
        <end position="262"/>
    </location>
</feature>
<keyword evidence="4" id="KW-1003">Cell membrane</keyword>
<dbReference type="PIRSF" id="PIRSF006060">
    <property type="entry name" value="AA_transporter"/>
    <property type="match status" value="1"/>
</dbReference>
<keyword evidence="6" id="KW-0029">Amino-acid transport</keyword>
<feature type="transmembrane region" description="Helical" evidence="10">
    <location>
        <begin position="132"/>
        <end position="155"/>
    </location>
</feature>
<evidence type="ECO:0000256" key="1">
    <source>
        <dbReference type="ARBA" id="ARBA00004651"/>
    </source>
</evidence>
<keyword evidence="13" id="KW-1185">Reference proteome</keyword>
<evidence type="ECO:0000256" key="7">
    <source>
        <dbReference type="ARBA" id="ARBA00022989"/>
    </source>
</evidence>
<evidence type="ECO:0000256" key="8">
    <source>
        <dbReference type="ARBA" id="ARBA00023136"/>
    </source>
</evidence>
<dbReference type="InterPro" id="IPR004762">
    <property type="entry name" value="Amino_acid_permease_fungi"/>
</dbReference>
<dbReference type="InterPro" id="IPR004840">
    <property type="entry name" value="Amino_acid_permease_CS"/>
</dbReference>
<feature type="transmembrane region" description="Helical" evidence="10">
    <location>
        <begin position="528"/>
        <end position="548"/>
    </location>
</feature>
<reference evidence="13" key="1">
    <citation type="submission" date="2018-06" db="EMBL/GenBank/DDBJ databases">
        <authorList>
            <person name="Guldener U."/>
        </authorList>
    </citation>
    <scope>NUCLEOTIDE SEQUENCE [LARGE SCALE GENOMIC DNA]</scope>
    <source>
        <strain evidence="13">UTAD17</strain>
    </source>
</reference>
<feature type="region of interest" description="Disordered" evidence="9">
    <location>
        <begin position="31"/>
        <end position="50"/>
    </location>
</feature>
<gene>
    <name evidence="12" type="ORF">SCODWIG_02719</name>
</gene>
<feature type="transmembrane region" description="Helical" evidence="10">
    <location>
        <begin position="375"/>
        <end position="400"/>
    </location>
</feature>
<evidence type="ECO:0000313" key="12">
    <source>
        <dbReference type="EMBL" id="SSD60958.1"/>
    </source>
</evidence>
<dbReference type="PANTHER" id="PTHR43341:SF1">
    <property type="entry name" value="GENERAL AMINO-ACID PERMEASE GAP1"/>
    <property type="match status" value="1"/>
</dbReference>
<keyword evidence="8 10" id="KW-0472">Membrane</keyword>
<evidence type="ECO:0000256" key="2">
    <source>
        <dbReference type="ARBA" id="ARBA00006983"/>
    </source>
</evidence>
<dbReference type="OrthoDB" id="3900342at2759"/>
<dbReference type="Proteomes" id="UP000262825">
    <property type="component" value="Unassembled WGS sequence"/>
</dbReference>
<comment type="similarity">
    <text evidence="2">Belongs to the amino acid-polyamine-organocation (APC) superfamily. YAT (TC 2.A.3.10) family.</text>
</comment>
<dbReference type="PANTHER" id="PTHR43341">
    <property type="entry name" value="AMINO ACID PERMEASE"/>
    <property type="match status" value="1"/>
</dbReference>
<feature type="transmembrane region" description="Helical" evidence="10">
    <location>
        <begin position="282"/>
        <end position="305"/>
    </location>
</feature>
<protein>
    <submittedName>
        <fullName evidence="12">Probable General amino-acid permease GAP1</fullName>
    </submittedName>
</protein>
<sequence>MSESSSTEKKNAYVVQDLEKENLDTGYSIDNVSRVETAAPDSQSDTHKSRWQNFKDSFKPVELEELDPNLTEAEKIAVATARSPLQRDLTPFAIQMISLGGAIGTGLFVGSGNSLRTGGPAGILIGYGISGTFIYTMIVAAGELAVTFPISGGIVTYPTRMVEESFGFALAFNYMFQWLVVLPLELVAASITVNYWGTPDRYRDGFVALFYLVVVCINLFGVKGYGMAECVFSMIKVTTVVGFIILGIILTCGGGPVKGYIGGKYFHALPLVGDTEGERFKGVMSVFVSAAFAFAGSELVGLAAAETKDPRRALPKAAKQTFWRITLFYMLSLLMVGLLVPYTNPRLIGSSSADATASPFVLAIETHGIKGLPSLINVVILISVLSVGNSAVFGCSRSLCAMAEQGFIPHWFRYIDRSGRPLVGIITTCTFGLLCFLAASPKEGLVFDWLYAIAGLSSLFTWFSIMLCHIRFRRALSAQNRSTDELSYLAPTGVWGSYYGCFIIFLVLVAQFWIAVWPTGTKPNANDFFQQYLSLPVVLFMYIVHKLWRRDWTIFIRAKDIDIDTGRRETDLEALKAELAEERAILAAKPIWYRVYKFWC</sequence>
<evidence type="ECO:0000259" key="11">
    <source>
        <dbReference type="Pfam" id="PF00324"/>
    </source>
</evidence>
<dbReference type="AlphaFoldDB" id="A0A376B8F9"/>
<feature type="domain" description="Amino acid permease/ SLC12A" evidence="11">
    <location>
        <begin position="94"/>
        <end position="553"/>
    </location>
</feature>
<dbReference type="PROSITE" id="PS00218">
    <property type="entry name" value="AMINO_ACID_PERMEASE_1"/>
    <property type="match status" value="1"/>
</dbReference>
<comment type="subcellular location">
    <subcellularLocation>
        <location evidence="1">Cell membrane</location>
        <topology evidence="1">Multi-pass membrane protein</topology>
    </subcellularLocation>
</comment>
<feature type="transmembrane region" description="Helical" evidence="10">
    <location>
        <begin position="326"/>
        <end position="343"/>
    </location>
</feature>
<dbReference type="GO" id="GO:0015171">
    <property type="term" value="F:amino acid transmembrane transporter activity"/>
    <property type="evidence" value="ECO:0007669"/>
    <property type="project" value="TreeGrafter"/>
</dbReference>
<dbReference type="VEuPathDB" id="FungiDB:SCODWIG_02719"/>
<keyword evidence="5 10" id="KW-0812">Transmembrane</keyword>
<evidence type="ECO:0000256" key="6">
    <source>
        <dbReference type="ARBA" id="ARBA00022970"/>
    </source>
</evidence>